<dbReference type="Proteomes" id="UP001279734">
    <property type="component" value="Unassembled WGS sequence"/>
</dbReference>
<dbReference type="EMBL" id="BSYO01000040">
    <property type="protein sequence ID" value="GMH31293.1"/>
    <property type="molecule type" value="Genomic_DNA"/>
</dbReference>
<dbReference type="AlphaFoldDB" id="A0AAD3TJY8"/>
<proteinExistence type="predicted"/>
<feature type="transmembrane region" description="Helical" evidence="2">
    <location>
        <begin position="98"/>
        <end position="118"/>
    </location>
</feature>
<feature type="region of interest" description="Disordered" evidence="1">
    <location>
        <begin position="1"/>
        <end position="20"/>
    </location>
</feature>
<keyword evidence="2" id="KW-1133">Transmembrane helix</keyword>
<reference evidence="3" key="1">
    <citation type="submission" date="2023-05" db="EMBL/GenBank/DDBJ databases">
        <title>Nepenthes gracilis genome sequencing.</title>
        <authorList>
            <person name="Fukushima K."/>
        </authorList>
    </citation>
    <scope>NUCLEOTIDE SEQUENCE</scope>
    <source>
        <strain evidence="3">SING2019-196</strain>
    </source>
</reference>
<organism evidence="3 4">
    <name type="scientific">Nepenthes gracilis</name>
    <name type="common">Slender pitcher plant</name>
    <dbReference type="NCBI Taxonomy" id="150966"/>
    <lineage>
        <taxon>Eukaryota</taxon>
        <taxon>Viridiplantae</taxon>
        <taxon>Streptophyta</taxon>
        <taxon>Embryophyta</taxon>
        <taxon>Tracheophyta</taxon>
        <taxon>Spermatophyta</taxon>
        <taxon>Magnoliopsida</taxon>
        <taxon>eudicotyledons</taxon>
        <taxon>Gunneridae</taxon>
        <taxon>Pentapetalae</taxon>
        <taxon>Caryophyllales</taxon>
        <taxon>Nepenthaceae</taxon>
        <taxon>Nepenthes</taxon>
    </lineage>
</organism>
<evidence type="ECO:0000256" key="1">
    <source>
        <dbReference type="SAM" id="MobiDB-lite"/>
    </source>
</evidence>
<sequence length="150" mass="16487">MVGEQWQGSRPMHHWPSSSGNQGLYVGDQQRRCRQHATTATVCLLHLAYDEQHGVQSFILNFVKHSFWREVHSREDNDNHILIVLEVASTVEHFPKKFVMILPALVLIVIGIAIGGGAGGGSSGYKFGNPAVGDRNVICPMVTILVACLL</sequence>
<comment type="caution">
    <text evidence="3">The sequence shown here is derived from an EMBL/GenBank/DDBJ whole genome shotgun (WGS) entry which is preliminary data.</text>
</comment>
<keyword evidence="2" id="KW-0812">Transmembrane</keyword>
<evidence type="ECO:0000313" key="4">
    <source>
        <dbReference type="Proteomes" id="UP001279734"/>
    </source>
</evidence>
<evidence type="ECO:0000313" key="3">
    <source>
        <dbReference type="EMBL" id="GMH31293.1"/>
    </source>
</evidence>
<keyword evidence="4" id="KW-1185">Reference proteome</keyword>
<accession>A0AAD3TJY8</accession>
<evidence type="ECO:0000256" key="2">
    <source>
        <dbReference type="SAM" id="Phobius"/>
    </source>
</evidence>
<name>A0AAD3TJY8_NEPGR</name>
<keyword evidence="2" id="KW-0472">Membrane</keyword>
<protein>
    <submittedName>
        <fullName evidence="3">Uncharacterized protein</fullName>
    </submittedName>
</protein>
<gene>
    <name evidence="3" type="ORF">Nepgr_033136</name>
</gene>